<feature type="domain" description="CUB" evidence="4">
    <location>
        <begin position="1"/>
        <end position="108"/>
    </location>
</feature>
<evidence type="ECO:0000256" key="2">
    <source>
        <dbReference type="ARBA" id="ARBA00023157"/>
    </source>
</evidence>
<proteinExistence type="predicted"/>
<evidence type="ECO:0000256" key="3">
    <source>
        <dbReference type="PROSITE-ProRule" id="PRU00059"/>
    </source>
</evidence>
<sequence>MVFLWFIKHKDGEHAATWTPDKGMLLKLDFRDHFEMESAMAVNDKNNECRFDYLEVRDGRHGFSTLIGIYCDKNFPPEITSKSRYLWLHFHSDDTIEYKGFKAVWSMVPRPTLRK</sequence>
<accession>A0AA39FSK5</accession>
<dbReference type="Gene3D" id="2.60.120.290">
    <property type="entry name" value="Spermadhesin, CUB domain"/>
    <property type="match status" value="1"/>
</dbReference>
<evidence type="ECO:0000256" key="1">
    <source>
        <dbReference type="ARBA" id="ARBA00022737"/>
    </source>
</evidence>
<organism evidence="5 6">
    <name type="scientific">Microctonus hyperodae</name>
    <name type="common">Parasitoid wasp</name>
    <dbReference type="NCBI Taxonomy" id="165561"/>
    <lineage>
        <taxon>Eukaryota</taxon>
        <taxon>Metazoa</taxon>
        <taxon>Ecdysozoa</taxon>
        <taxon>Arthropoda</taxon>
        <taxon>Hexapoda</taxon>
        <taxon>Insecta</taxon>
        <taxon>Pterygota</taxon>
        <taxon>Neoptera</taxon>
        <taxon>Endopterygota</taxon>
        <taxon>Hymenoptera</taxon>
        <taxon>Apocrita</taxon>
        <taxon>Ichneumonoidea</taxon>
        <taxon>Braconidae</taxon>
        <taxon>Euphorinae</taxon>
        <taxon>Microctonus</taxon>
    </lineage>
</organism>
<dbReference type="Proteomes" id="UP001168972">
    <property type="component" value="Unassembled WGS sequence"/>
</dbReference>
<keyword evidence="1" id="KW-0677">Repeat</keyword>
<name>A0AA39FSK5_MICHY</name>
<gene>
    <name evidence="5" type="ORF">PV327_010347</name>
</gene>
<dbReference type="PANTHER" id="PTHR24251">
    <property type="entry name" value="OVOCHYMASE-RELATED"/>
    <property type="match status" value="1"/>
</dbReference>
<comment type="caution">
    <text evidence="5">The sequence shown here is derived from an EMBL/GenBank/DDBJ whole genome shotgun (WGS) entry which is preliminary data.</text>
</comment>
<evidence type="ECO:0000313" key="6">
    <source>
        <dbReference type="Proteomes" id="UP001168972"/>
    </source>
</evidence>
<keyword evidence="6" id="KW-1185">Reference proteome</keyword>
<dbReference type="InterPro" id="IPR035914">
    <property type="entry name" value="Sperma_CUB_dom_sf"/>
</dbReference>
<evidence type="ECO:0000259" key="4">
    <source>
        <dbReference type="PROSITE" id="PS01180"/>
    </source>
</evidence>
<dbReference type="SUPFAM" id="SSF49854">
    <property type="entry name" value="Spermadhesin, CUB domain"/>
    <property type="match status" value="1"/>
</dbReference>
<dbReference type="SMART" id="SM00042">
    <property type="entry name" value="CUB"/>
    <property type="match status" value="1"/>
</dbReference>
<dbReference type="CDD" id="cd00041">
    <property type="entry name" value="CUB"/>
    <property type="match status" value="1"/>
</dbReference>
<protein>
    <recommendedName>
        <fullName evidence="4">CUB domain-containing protein</fullName>
    </recommendedName>
</protein>
<comment type="caution">
    <text evidence="3">Lacks conserved residue(s) required for the propagation of feature annotation.</text>
</comment>
<dbReference type="PANTHER" id="PTHR24251:SF28">
    <property type="entry name" value="NEUROPILIN AND TOLLOID-LIKE, ISOFORM B"/>
    <property type="match status" value="1"/>
</dbReference>
<reference evidence="5" key="2">
    <citation type="submission" date="2023-03" db="EMBL/GenBank/DDBJ databases">
        <authorList>
            <person name="Inwood S.N."/>
            <person name="Skelly J.G."/>
            <person name="Guhlin J."/>
            <person name="Harrop T.W.R."/>
            <person name="Goldson S.G."/>
            <person name="Dearden P.K."/>
        </authorList>
    </citation>
    <scope>NUCLEOTIDE SEQUENCE</scope>
    <source>
        <strain evidence="5">Lincoln</strain>
        <tissue evidence="5">Whole body</tissue>
    </source>
</reference>
<dbReference type="InterPro" id="IPR000859">
    <property type="entry name" value="CUB_dom"/>
</dbReference>
<reference evidence="5" key="1">
    <citation type="journal article" date="2023" name="bioRxiv">
        <title>Scaffold-level genome assemblies of two parasitoid biocontrol wasps reveal the parthenogenesis mechanism and an associated novel virus.</title>
        <authorList>
            <person name="Inwood S."/>
            <person name="Skelly J."/>
            <person name="Guhlin J."/>
            <person name="Harrop T."/>
            <person name="Goldson S."/>
            <person name="Dearden P."/>
        </authorList>
    </citation>
    <scope>NUCLEOTIDE SEQUENCE</scope>
    <source>
        <strain evidence="5">Lincoln</strain>
        <tissue evidence="5">Whole body</tissue>
    </source>
</reference>
<keyword evidence="2" id="KW-1015">Disulfide bond</keyword>
<dbReference type="PROSITE" id="PS01180">
    <property type="entry name" value="CUB"/>
    <property type="match status" value="1"/>
</dbReference>
<evidence type="ECO:0000313" key="5">
    <source>
        <dbReference type="EMBL" id="KAK0174589.1"/>
    </source>
</evidence>
<dbReference type="EMBL" id="JAQQBR010000006">
    <property type="protein sequence ID" value="KAK0174589.1"/>
    <property type="molecule type" value="Genomic_DNA"/>
</dbReference>
<dbReference type="AlphaFoldDB" id="A0AA39FSK5"/>
<dbReference type="Pfam" id="PF00431">
    <property type="entry name" value="CUB"/>
    <property type="match status" value="1"/>
</dbReference>